<organism evidence="1">
    <name type="scientific">uncultured Caudovirales phage</name>
    <dbReference type="NCBI Taxonomy" id="2100421"/>
    <lineage>
        <taxon>Viruses</taxon>
        <taxon>Duplodnaviria</taxon>
        <taxon>Heunggongvirae</taxon>
        <taxon>Uroviricota</taxon>
        <taxon>Caudoviricetes</taxon>
        <taxon>Peduoviridae</taxon>
        <taxon>Maltschvirus</taxon>
        <taxon>Maltschvirus maltsch</taxon>
    </lineage>
</organism>
<sequence>MAALNLFPARVRFVNEDGTLTNEAYRALQIVFGRVGGSLGDVGIDTFTGQTTMGQSTENPSITDMINQPPAPNGLMVDVVQQPISQDASFLDVMQPVSNGINASITTALLVGKTITVQNGLITSFS</sequence>
<evidence type="ECO:0000313" key="1">
    <source>
        <dbReference type="EMBL" id="CAB4153240.1"/>
    </source>
</evidence>
<protein>
    <submittedName>
        <fullName evidence="1">Uncharacterized protein</fullName>
    </submittedName>
</protein>
<dbReference type="EMBL" id="LR796581">
    <property type="protein sequence ID" value="CAB4153240.1"/>
    <property type="molecule type" value="Genomic_DNA"/>
</dbReference>
<name>A0A6J5N824_9CAUD</name>
<accession>A0A6J5N824</accession>
<gene>
    <name evidence="1" type="ORF">UFOVP607_59</name>
</gene>
<reference evidence="1" key="1">
    <citation type="submission" date="2020-04" db="EMBL/GenBank/DDBJ databases">
        <authorList>
            <person name="Chiriac C."/>
            <person name="Salcher M."/>
            <person name="Ghai R."/>
            <person name="Kavagutti S V."/>
        </authorList>
    </citation>
    <scope>NUCLEOTIDE SEQUENCE</scope>
</reference>
<proteinExistence type="predicted"/>